<keyword evidence="1" id="KW-0812">Transmembrane</keyword>
<evidence type="ECO:0000313" key="2">
    <source>
        <dbReference type="EMBL" id="AXV08332.1"/>
    </source>
</evidence>
<keyword evidence="1" id="KW-1133">Transmembrane helix</keyword>
<sequence length="384" mass="41211">MRWTDEAGFTLVELLVVIAIIGVTIPLHSTLTERIGANEELIQRTLALLVEAQEAYVVEHGRFADNLRELGDSEPELVDEQLATGRTDGYLVELHDVDGDGWTASAAAAAPGLSGRAAYVVDQTGVIRERDCRAGQVWDHREGGCVPDPAAALMPAAEELVGTLDRIGWGLVLSAAAEQVSEEAFVDQVASRVDVDGDGRVGLDELVVTDPFAIAEDLVDAPEDARATIAGEDRARELVDAHRRWLVAVLQPGIAGEALPDGVPLADRLDDARALLDGVGSIDAATSLRFLGDHVDDLDVTPEPRGDMMHPSARVNAHRRDVLRRDVAYMVRFLDEGRQEALVASLHRVRARGDGTGAPEDWVVGPAAALITAQVDLTLRLLGH</sequence>
<dbReference type="Proteomes" id="UP000264006">
    <property type="component" value="Chromosome"/>
</dbReference>
<evidence type="ECO:0000313" key="3">
    <source>
        <dbReference type="Proteomes" id="UP000264006"/>
    </source>
</evidence>
<evidence type="ECO:0008006" key="4">
    <source>
        <dbReference type="Google" id="ProtNLM"/>
    </source>
</evidence>
<gene>
    <name evidence="2" type="ORF">DVS28_a3659</name>
</gene>
<organism evidence="2 3">
    <name type="scientific">Euzebya pacifica</name>
    <dbReference type="NCBI Taxonomy" id="1608957"/>
    <lineage>
        <taxon>Bacteria</taxon>
        <taxon>Bacillati</taxon>
        <taxon>Actinomycetota</taxon>
        <taxon>Nitriliruptoria</taxon>
        <taxon>Euzebyales</taxon>
    </lineage>
</organism>
<evidence type="ECO:0000256" key="1">
    <source>
        <dbReference type="SAM" id="Phobius"/>
    </source>
</evidence>
<keyword evidence="3" id="KW-1185">Reference proteome</keyword>
<reference evidence="2 3" key="1">
    <citation type="submission" date="2018-09" db="EMBL/GenBank/DDBJ databases">
        <title>Complete genome sequence of Euzebya sp. DY32-46 isolated from seawater of Pacific Ocean.</title>
        <authorList>
            <person name="Xu L."/>
            <person name="Wu Y.-H."/>
            <person name="Xu X.-W."/>
        </authorList>
    </citation>
    <scope>NUCLEOTIDE SEQUENCE [LARGE SCALE GENOMIC DNA]</scope>
    <source>
        <strain evidence="2 3">DY32-46</strain>
    </source>
</reference>
<protein>
    <recommendedName>
        <fullName evidence="4">Prepilin-type N-terminal cleavage/methylation domain-containing protein</fullName>
    </recommendedName>
</protein>
<dbReference type="AlphaFoldDB" id="A0A346Y1I5"/>
<dbReference type="RefSeq" id="WP_164710716.1">
    <property type="nucleotide sequence ID" value="NZ_CP031165.1"/>
</dbReference>
<proteinExistence type="predicted"/>
<keyword evidence="1" id="KW-0472">Membrane</keyword>
<dbReference type="KEGG" id="euz:DVS28_a3659"/>
<dbReference type="NCBIfam" id="TIGR02532">
    <property type="entry name" value="IV_pilin_GFxxxE"/>
    <property type="match status" value="1"/>
</dbReference>
<dbReference type="Pfam" id="PF07963">
    <property type="entry name" value="N_methyl"/>
    <property type="match status" value="1"/>
</dbReference>
<dbReference type="Gene3D" id="3.30.700.10">
    <property type="entry name" value="Glycoprotein, Type 4 Pilin"/>
    <property type="match status" value="1"/>
</dbReference>
<feature type="transmembrane region" description="Helical" evidence="1">
    <location>
        <begin position="7"/>
        <end position="27"/>
    </location>
</feature>
<dbReference type="InterPro" id="IPR045584">
    <property type="entry name" value="Pilin-like"/>
</dbReference>
<dbReference type="InterPro" id="IPR018247">
    <property type="entry name" value="EF_Hand_1_Ca_BS"/>
</dbReference>
<dbReference type="EMBL" id="CP031165">
    <property type="protein sequence ID" value="AXV08332.1"/>
    <property type="molecule type" value="Genomic_DNA"/>
</dbReference>
<dbReference type="PROSITE" id="PS00018">
    <property type="entry name" value="EF_HAND_1"/>
    <property type="match status" value="1"/>
</dbReference>
<dbReference type="InterPro" id="IPR012902">
    <property type="entry name" value="N_methyl_site"/>
</dbReference>
<accession>A0A346Y1I5</accession>
<dbReference type="SUPFAM" id="SSF54523">
    <property type="entry name" value="Pili subunits"/>
    <property type="match status" value="1"/>
</dbReference>
<name>A0A346Y1I5_9ACTN</name>